<dbReference type="GO" id="GO:0004026">
    <property type="term" value="F:alcohol O-acetyltransferase activity"/>
    <property type="evidence" value="ECO:0007669"/>
    <property type="project" value="UniProtKB-EC"/>
</dbReference>
<dbReference type="OrthoDB" id="5954035at2759"/>
<dbReference type="InterPro" id="IPR029058">
    <property type="entry name" value="AB_hydrolase_fold"/>
</dbReference>
<dbReference type="InterPro" id="IPR056652">
    <property type="entry name" value="DUF7750"/>
</dbReference>
<proteinExistence type="inferred from homology"/>
<evidence type="ECO:0000259" key="5">
    <source>
        <dbReference type="Pfam" id="PF24930"/>
    </source>
</evidence>
<protein>
    <submittedName>
        <fullName evidence="6">Putative alcohol O-acetyltransferase</fullName>
        <ecNumber evidence="6">2.3.1.84</ecNumber>
    </submittedName>
</protein>
<feature type="region of interest" description="Disordered" evidence="2">
    <location>
        <begin position="683"/>
        <end position="860"/>
    </location>
</feature>
<feature type="compositionally biased region" description="Polar residues" evidence="2">
    <location>
        <begin position="735"/>
        <end position="744"/>
    </location>
</feature>
<dbReference type="InterPro" id="IPR050960">
    <property type="entry name" value="AB_hydrolase_4_sf"/>
</dbReference>
<evidence type="ECO:0000256" key="1">
    <source>
        <dbReference type="ARBA" id="ARBA00010884"/>
    </source>
</evidence>
<feature type="transmembrane region" description="Helical" evidence="3">
    <location>
        <begin position="1661"/>
        <end position="1679"/>
    </location>
</feature>
<dbReference type="Pfam" id="PF02517">
    <property type="entry name" value="Rce1-like"/>
    <property type="match status" value="1"/>
</dbReference>
<name>A0A2P6RKW9_ROSCH</name>
<feature type="region of interest" description="Disordered" evidence="2">
    <location>
        <begin position="544"/>
        <end position="565"/>
    </location>
</feature>
<dbReference type="GO" id="GO:0080120">
    <property type="term" value="P:CAAX-box protein maturation"/>
    <property type="evidence" value="ECO:0007669"/>
    <property type="project" value="UniProtKB-ARBA"/>
</dbReference>
<dbReference type="GO" id="GO:0047372">
    <property type="term" value="F:monoacylglycerol lipase activity"/>
    <property type="evidence" value="ECO:0007669"/>
    <property type="project" value="TreeGrafter"/>
</dbReference>
<feature type="transmembrane region" description="Helical" evidence="3">
    <location>
        <begin position="1536"/>
        <end position="1560"/>
    </location>
</feature>
<evidence type="ECO:0000256" key="3">
    <source>
        <dbReference type="SAM" id="Phobius"/>
    </source>
</evidence>
<dbReference type="OMA" id="GYFPVVM"/>
<evidence type="ECO:0000256" key="2">
    <source>
        <dbReference type="SAM" id="MobiDB-lite"/>
    </source>
</evidence>
<accession>A0A2P6RKW9</accession>
<gene>
    <name evidence="6" type="ORF">RchiOBHm_Chr2g0095891</name>
</gene>
<reference evidence="6 7" key="1">
    <citation type="journal article" date="2018" name="Nat. Genet.">
        <title>The Rosa genome provides new insights in the design of modern roses.</title>
        <authorList>
            <person name="Bendahmane M."/>
        </authorList>
    </citation>
    <scope>NUCLEOTIDE SEQUENCE [LARGE SCALE GENOMIC DNA]</scope>
    <source>
        <strain evidence="7">cv. Old Blush</strain>
    </source>
</reference>
<feature type="transmembrane region" description="Helical" evidence="3">
    <location>
        <begin position="1451"/>
        <end position="1473"/>
    </location>
</feature>
<feature type="compositionally biased region" description="Basic and acidic residues" evidence="2">
    <location>
        <begin position="1356"/>
        <end position="1366"/>
    </location>
</feature>
<dbReference type="STRING" id="74649.A0A2P6RKW9"/>
<feature type="transmembrane region" description="Helical" evidence="3">
    <location>
        <begin position="1632"/>
        <end position="1649"/>
    </location>
</feature>
<feature type="compositionally biased region" description="Polar residues" evidence="2">
    <location>
        <begin position="831"/>
        <end position="846"/>
    </location>
</feature>
<keyword evidence="3" id="KW-0472">Membrane</keyword>
<feature type="region of interest" description="Disordered" evidence="2">
    <location>
        <begin position="1331"/>
        <end position="1366"/>
    </location>
</feature>
<feature type="compositionally biased region" description="Basic and acidic residues" evidence="2">
    <location>
        <begin position="898"/>
        <end position="918"/>
    </location>
</feature>
<feature type="transmembrane region" description="Helical" evidence="3">
    <location>
        <begin position="1572"/>
        <end position="1596"/>
    </location>
</feature>
<feature type="compositionally biased region" description="Basic and acidic residues" evidence="2">
    <location>
        <begin position="544"/>
        <end position="554"/>
    </location>
</feature>
<dbReference type="Gene3D" id="3.40.50.1820">
    <property type="entry name" value="alpha/beta hydrolase"/>
    <property type="match status" value="1"/>
</dbReference>
<dbReference type="GO" id="GO:0004175">
    <property type="term" value="F:endopeptidase activity"/>
    <property type="evidence" value="ECO:0007669"/>
    <property type="project" value="UniProtKB-ARBA"/>
</dbReference>
<dbReference type="InterPro" id="IPR003675">
    <property type="entry name" value="Rce1/LyrA-like_dom"/>
</dbReference>
<keyword evidence="3" id="KW-0812">Transmembrane</keyword>
<dbReference type="EC" id="2.3.1.84" evidence="6"/>
<feature type="region of interest" description="Disordered" evidence="2">
    <location>
        <begin position="897"/>
        <end position="934"/>
    </location>
</feature>
<dbReference type="EMBL" id="PDCK01000040">
    <property type="protein sequence ID" value="PRQ47086.1"/>
    <property type="molecule type" value="Genomic_DNA"/>
</dbReference>
<dbReference type="Pfam" id="PF24930">
    <property type="entry name" value="DUF7750"/>
    <property type="match status" value="1"/>
</dbReference>
<keyword evidence="6" id="KW-0808">Transferase</keyword>
<evidence type="ECO:0000313" key="7">
    <source>
        <dbReference type="Proteomes" id="UP000238479"/>
    </source>
</evidence>
<dbReference type="Gramene" id="PRQ47086">
    <property type="protein sequence ID" value="PRQ47086"/>
    <property type="gene ID" value="RchiOBHm_Chr2g0095891"/>
</dbReference>
<feature type="compositionally biased region" description="Basic and acidic residues" evidence="2">
    <location>
        <begin position="770"/>
        <end position="785"/>
    </location>
</feature>
<organism evidence="6 7">
    <name type="scientific">Rosa chinensis</name>
    <name type="common">China rose</name>
    <dbReference type="NCBI Taxonomy" id="74649"/>
    <lineage>
        <taxon>Eukaryota</taxon>
        <taxon>Viridiplantae</taxon>
        <taxon>Streptophyta</taxon>
        <taxon>Embryophyta</taxon>
        <taxon>Tracheophyta</taxon>
        <taxon>Spermatophyta</taxon>
        <taxon>Magnoliopsida</taxon>
        <taxon>eudicotyledons</taxon>
        <taxon>Gunneridae</taxon>
        <taxon>Pentapetalae</taxon>
        <taxon>rosids</taxon>
        <taxon>fabids</taxon>
        <taxon>Rosales</taxon>
        <taxon>Rosaceae</taxon>
        <taxon>Rosoideae</taxon>
        <taxon>Rosoideae incertae sedis</taxon>
        <taxon>Rosa</taxon>
    </lineage>
</organism>
<feature type="compositionally biased region" description="Basic and acidic residues" evidence="2">
    <location>
        <begin position="693"/>
        <end position="709"/>
    </location>
</feature>
<keyword evidence="3" id="KW-1133">Transmembrane helix</keyword>
<feature type="transmembrane region" description="Helical" evidence="3">
    <location>
        <begin position="1699"/>
        <end position="1716"/>
    </location>
</feature>
<keyword evidence="6" id="KW-0012">Acyltransferase</keyword>
<feature type="transmembrane region" description="Helical" evidence="3">
    <location>
        <begin position="1485"/>
        <end position="1506"/>
    </location>
</feature>
<feature type="domain" description="CAAX prenyl protease 2/Lysostaphin resistance protein A-like" evidence="4">
    <location>
        <begin position="1583"/>
        <end position="1665"/>
    </location>
</feature>
<sequence length="1730" mass="187743">MSLTPKMSTQTNHRLISSFTPYFSPSHVFQIREFRVYRRRRLKQNQKLNLRSQLGGSPSFHDFVSQFPSPNSLEFVAPAIGLVSGAALFLSNFSNSSSAKGNQSSSDEASVIGEWLLLTSPTPFNRSVLVRCPSISFDLLDEKLVKEDGNFVRVNSGRIHFNIESDNGVGDRLEYQRLCVRTDDGGVVSLDWPANLDLEEEHGLDTTLILVPGTAQGSMDPNVRSFVYEALVRGCFPIVMNPRGCAGSPLTTPRLFSAADSDDISTAVQFINQARSGTTLVGVGWGYGANMLTKYLAEIGESSPLTAVTCIDNPFDLVEATKSSPHQMTLDQQLTDGLIDILRSNKELFKGKTKGFDVEQALSAKSVREFETAISMVSHGFDAIEDFYSKSSTIGVVGNVKVPVLFIQKDNESAPPFSIPSSLIAENPFTSLLLCSCLPSRAIDGCTALSWCQHLTIEWLTAVELGLLKGRHPLLQDVDISFEPSRELAHEESDTAASFWLKSRKDSSNGYTMSESDSLNGYTTNTAKKRFGETDTAASFWLESKKDSSRKSEAEQTGLQDVENGALDQIHSDDPELVNEEGVSPADGERGQVLQTTQVVMNMLDVTMPDILTEEKKKKVLAAVDQGDTLMQALQDAVPEDVRGKITAAVTGVLHAQGPNLKFDQLLGAARIPDISSGLKSKIQDEGISSSEGAHEDHFSSDLLNKSDDLLDSSVDSQPVVNKPPGELESESHPSEQSPKISTVDQSLSTDGSDDSGSIIKDTTESGSSDPEHLNNSEKGSEHTKPSNSTGIAGSAEGAIVEEERDQDGRAAELDTKDEEGNDNQKRENKNTQPVIDQSKSNTSDSNAPEPNAPAPNAPAFSVSEAFDALTGMDDSTQLAVNNVFGVLENMITQLEENSEHENEVNKGDSASVKDHPGGDSSQEDSEASKSDQSVHIDGLSNISVSNGHVNAMDQQPEASNVLEEKCAQSPVSVNGNGISSSHTSDKVNHVAEDKNEMRDQLVGINRVNNVPPCLAAIPPCITSISSGVHNYLLSKVRAQSLDLDSTAALLLDYFPEEGQWKLLEQPGHVGSSVGDVAAQKVEAHKPVDDEIIEPSYVILDSEKHQEPVKEYEAVDSVEERVEIGEDEREDFGEFVRNIILDNLMVEVGRRQSAADIKKMEPYLTRELEQVANAVSLSAGHACDPRLEVKYHSIGSEKVGTLHGEHVIKAISSAVQETSFLRRVVPVGVIVGSSLAALRKYFIVATVRDSSQIEPPINSQAKMSGENDLAKVRGTEIHHMPVDKSDHITRLDSLVDRKEEKTELKNISNSVMVGAVTAALGASALLAEHQDSITGNETSESSFESIKMNDNGQMEPDNHEDASDKHQSNIVTSLAEKAMSVAGPVVPKKQDGGLDQERLLSMLVDLGQRGGMLRLVGKLALLWGGMRGAMSLTDKLIQFLHLSERPLIQRILGFAGMTLVLWSPIAVPLLPTFMQSWATNTPSRIADLACIIGLYAAFMILVMLWGKRIRGYEDPLTEYGLDLTSLPKLFDYFKGLIGGVVLVLSIQSANALLGCVNISWPSTPSSLDAMKLLSVYGHVLKLVGQGIMTATGIALVEELFFRSWLPQEIAADLGYHQSIILSGLAFSLCQRSLWAIPGLWLLSVSLAGARQRNQGSLSISIGLRAGIIASSFILQRGGYLTYRADSPLWIIGTHQFQPFSGLTGFAFALFLAIILYPREPLPTKIMEITD</sequence>
<evidence type="ECO:0000313" key="6">
    <source>
        <dbReference type="EMBL" id="PRQ47086.1"/>
    </source>
</evidence>
<feature type="domain" description="DUF7750" evidence="5">
    <location>
        <begin position="591"/>
        <end position="655"/>
    </location>
</feature>
<dbReference type="Proteomes" id="UP000238479">
    <property type="component" value="Chromosome 2"/>
</dbReference>
<dbReference type="PANTHER" id="PTHR10794:SF92">
    <property type="entry name" value="EMBRYOGENESIS-ASSOCIATED PROTEIN EMB8"/>
    <property type="match status" value="1"/>
</dbReference>
<comment type="caution">
    <text evidence="6">The sequence shown here is derived from an EMBL/GenBank/DDBJ whole genome shotgun (WGS) entry which is preliminary data.</text>
</comment>
<comment type="similarity">
    <text evidence="1">Belongs to the AB hydrolase superfamily. AB hydrolase 4 family.</text>
</comment>
<feature type="compositionally biased region" description="Low complexity" evidence="2">
    <location>
        <begin position="745"/>
        <end position="761"/>
    </location>
</feature>
<dbReference type="SUPFAM" id="SSF53474">
    <property type="entry name" value="alpha/beta-Hydrolases"/>
    <property type="match status" value="1"/>
</dbReference>
<feature type="compositionally biased region" description="Polar residues" evidence="2">
    <location>
        <begin position="1332"/>
        <end position="1352"/>
    </location>
</feature>
<dbReference type="PANTHER" id="PTHR10794">
    <property type="entry name" value="ABHYDROLASE DOMAIN-CONTAINING PROTEIN"/>
    <property type="match status" value="1"/>
</dbReference>
<keyword evidence="7" id="KW-1185">Reference proteome</keyword>
<dbReference type="GO" id="GO:0034338">
    <property type="term" value="F:short-chain carboxylesterase activity"/>
    <property type="evidence" value="ECO:0007669"/>
    <property type="project" value="TreeGrafter"/>
</dbReference>
<evidence type="ECO:0000259" key="4">
    <source>
        <dbReference type="Pfam" id="PF02517"/>
    </source>
</evidence>